<feature type="chain" id="PRO_5040804871" description="DUF3106 domain-containing protein" evidence="2">
    <location>
        <begin position="20"/>
        <end position="138"/>
    </location>
</feature>
<accession>A0A9X1B9Y2</accession>
<reference evidence="3 4" key="1">
    <citation type="journal article" date="2020" name="Microorganisms">
        <title>Osmotic Adaptation and Compatible Solute Biosynthesis of Phototrophic Bacteria as Revealed from Genome Analyses.</title>
        <authorList>
            <person name="Imhoff J.F."/>
            <person name="Rahn T."/>
            <person name="Kunzel S."/>
            <person name="Keller A."/>
            <person name="Neulinger S.C."/>
        </authorList>
    </citation>
    <scope>NUCLEOTIDE SEQUENCE [LARGE SCALE GENOMIC DNA]</scope>
    <source>
        <strain evidence="3 4">DSM 21303</strain>
    </source>
</reference>
<gene>
    <name evidence="3" type="ORF">CKO25_17370</name>
</gene>
<dbReference type="Proteomes" id="UP001138802">
    <property type="component" value="Unassembled WGS sequence"/>
</dbReference>
<evidence type="ECO:0000313" key="3">
    <source>
        <dbReference type="EMBL" id="MBK1646382.1"/>
    </source>
</evidence>
<evidence type="ECO:0000256" key="1">
    <source>
        <dbReference type="SAM" id="MobiDB-lite"/>
    </source>
</evidence>
<dbReference type="AlphaFoldDB" id="A0A9X1B9Y2"/>
<comment type="caution">
    <text evidence="3">The sequence shown here is derived from an EMBL/GenBank/DDBJ whole genome shotgun (WGS) entry which is preliminary data.</text>
</comment>
<evidence type="ECO:0000313" key="4">
    <source>
        <dbReference type="Proteomes" id="UP001138802"/>
    </source>
</evidence>
<sequence length="138" mass="15700">MATALALLLSLTAAVRVGADPAAGRAEAQAARNAAAGWLRLEGDQREAGESRSPETRMRQQSLEWQEAIRYRQLLQDQERDLQMSRRQERTRGAPGEAARIQGRLMEMDAAQQQQRLRMRMERTGRTRDGVSWPRTLR</sequence>
<keyword evidence="2" id="KW-0732">Signal</keyword>
<evidence type="ECO:0008006" key="5">
    <source>
        <dbReference type="Google" id="ProtNLM"/>
    </source>
</evidence>
<organism evidence="3 4">
    <name type="scientific">Thiocapsa imhoffii</name>
    <dbReference type="NCBI Taxonomy" id="382777"/>
    <lineage>
        <taxon>Bacteria</taxon>
        <taxon>Pseudomonadati</taxon>
        <taxon>Pseudomonadota</taxon>
        <taxon>Gammaproteobacteria</taxon>
        <taxon>Chromatiales</taxon>
        <taxon>Chromatiaceae</taxon>
        <taxon>Thiocapsa</taxon>
    </lineage>
</organism>
<feature type="region of interest" description="Disordered" evidence="1">
    <location>
        <begin position="38"/>
        <end position="61"/>
    </location>
</feature>
<dbReference type="EMBL" id="NRSD01000024">
    <property type="protein sequence ID" value="MBK1646382.1"/>
    <property type="molecule type" value="Genomic_DNA"/>
</dbReference>
<proteinExistence type="predicted"/>
<feature type="signal peptide" evidence="2">
    <location>
        <begin position="1"/>
        <end position="19"/>
    </location>
</feature>
<keyword evidence="4" id="KW-1185">Reference proteome</keyword>
<feature type="compositionally biased region" description="Basic and acidic residues" evidence="1">
    <location>
        <begin position="41"/>
        <end position="58"/>
    </location>
</feature>
<evidence type="ECO:0000256" key="2">
    <source>
        <dbReference type="SAM" id="SignalP"/>
    </source>
</evidence>
<dbReference type="RefSeq" id="WP_200389195.1">
    <property type="nucleotide sequence ID" value="NZ_NRSD01000024.1"/>
</dbReference>
<protein>
    <recommendedName>
        <fullName evidence="5">DUF3106 domain-containing protein</fullName>
    </recommendedName>
</protein>
<name>A0A9X1B9Y2_9GAMM</name>